<dbReference type="KEGG" id="pmx:PERMA_1490"/>
<evidence type="ECO:0000313" key="2">
    <source>
        <dbReference type="Proteomes" id="UP000001366"/>
    </source>
</evidence>
<dbReference type="EMBL" id="CP001230">
    <property type="protein sequence ID" value="ACO03272.1"/>
    <property type="molecule type" value="Genomic_DNA"/>
</dbReference>
<proteinExistence type="predicted"/>
<organism evidence="1 2">
    <name type="scientific">Persephonella marina (strain DSM 14350 / EX-H1)</name>
    <dbReference type="NCBI Taxonomy" id="123214"/>
    <lineage>
        <taxon>Bacteria</taxon>
        <taxon>Pseudomonadati</taxon>
        <taxon>Aquificota</taxon>
        <taxon>Aquificia</taxon>
        <taxon>Aquificales</taxon>
        <taxon>Hydrogenothermaceae</taxon>
        <taxon>Persephonella</taxon>
    </lineage>
</organism>
<accession>C0QRG2</accession>
<evidence type="ECO:0000313" key="1">
    <source>
        <dbReference type="EMBL" id="ACO03272.1"/>
    </source>
</evidence>
<protein>
    <submittedName>
        <fullName evidence="1">Uncharacterized protein</fullName>
    </submittedName>
</protein>
<sequence>MELGKYKHDLNSFIFKMEASAQLLQDPEGLSHDEIKLISDIILNNTKLIKLFFDCFTLLERLEKGDYIPKKKKVTIEDITVNGDPKIVELVMSIIKILNKNPALIVEPIKNKVIFQGKFVPENQIEQFFIDFLKKAPLFNKLQVDITEDEIVLTW</sequence>
<reference evidence="1 2" key="1">
    <citation type="journal article" date="2009" name="J. Bacteriol.">
        <title>Complete and draft genome sequences of six members of the Aquificales.</title>
        <authorList>
            <person name="Reysenbach A.L."/>
            <person name="Hamamura N."/>
            <person name="Podar M."/>
            <person name="Griffiths E."/>
            <person name="Ferreira S."/>
            <person name="Hochstein R."/>
            <person name="Heidelberg J."/>
            <person name="Johnson J."/>
            <person name="Mead D."/>
            <person name="Pohorille A."/>
            <person name="Sarmiento M."/>
            <person name="Schweighofer K."/>
            <person name="Seshadri R."/>
            <person name="Voytek M.A."/>
        </authorList>
    </citation>
    <scope>NUCLEOTIDE SEQUENCE [LARGE SCALE GENOMIC DNA]</scope>
    <source>
        <strain evidence="2">DSM 14350 / EX-H1</strain>
    </source>
</reference>
<dbReference type="HOGENOM" id="CLU_1693835_0_0_0"/>
<dbReference type="Proteomes" id="UP000001366">
    <property type="component" value="Chromosome"/>
</dbReference>
<dbReference type="STRING" id="123214.PERMA_1490"/>
<dbReference type="AlphaFoldDB" id="C0QRG2"/>
<name>C0QRG2_PERMH</name>
<dbReference type="PaxDb" id="123214-PERMA_1490"/>
<keyword evidence="2" id="KW-1185">Reference proteome</keyword>
<gene>
    <name evidence="1" type="ordered locus">PERMA_1490</name>
</gene>
<dbReference type="RefSeq" id="WP_012675511.1">
    <property type="nucleotide sequence ID" value="NC_012440.1"/>
</dbReference>